<evidence type="ECO:0000313" key="2">
    <source>
        <dbReference type="EMBL" id="MEQ2366488.1"/>
    </source>
</evidence>
<dbReference type="SUPFAM" id="SSF47413">
    <property type="entry name" value="lambda repressor-like DNA-binding domains"/>
    <property type="match status" value="1"/>
</dbReference>
<dbReference type="EMBL" id="JBBMEK010000280">
    <property type="protein sequence ID" value="MEQ2366488.1"/>
    <property type="molecule type" value="Genomic_DNA"/>
</dbReference>
<proteinExistence type="predicted"/>
<dbReference type="Proteomes" id="UP001469749">
    <property type="component" value="Unassembled WGS sequence"/>
</dbReference>
<dbReference type="RefSeq" id="WP_330416436.1">
    <property type="nucleotide sequence ID" value="NZ_JBBMEK010000280.1"/>
</dbReference>
<dbReference type="CDD" id="cd00093">
    <property type="entry name" value="HTH_XRE"/>
    <property type="match status" value="1"/>
</dbReference>
<gene>
    <name evidence="2" type="ORF">WMO25_15595</name>
</gene>
<protein>
    <submittedName>
        <fullName evidence="2">Helix-turn-helix transcriptional regulator</fullName>
    </submittedName>
</protein>
<accession>A0ABV1B7U7</accession>
<dbReference type="InterPro" id="IPR001387">
    <property type="entry name" value="Cro/C1-type_HTH"/>
</dbReference>
<organism evidence="2 3">
    <name type="scientific">Coprococcus intestinihominis</name>
    <dbReference type="NCBI Taxonomy" id="3133154"/>
    <lineage>
        <taxon>Bacteria</taxon>
        <taxon>Bacillati</taxon>
        <taxon>Bacillota</taxon>
        <taxon>Clostridia</taxon>
        <taxon>Lachnospirales</taxon>
        <taxon>Lachnospiraceae</taxon>
        <taxon>Coprococcus</taxon>
    </lineage>
</organism>
<evidence type="ECO:0000259" key="1">
    <source>
        <dbReference type="PROSITE" id="PS50943"/>
    </source>
</evidence>
<dbReference type="SMART" id="SM00530">
    <property type="entry name" value="HTH_XRE"/>
    <property type="match status" value="1"/>
</dbReference>
<dbReference type="InterPro" id="IPR014057">
    <property type="entry name" value="HI1420"/>
</dbReference>
<comment type="caution">
    <text evidence="2">The sequence shown here is derived from an EMBL/GenBank/DDBJ whole genome shotgun (WGS) entry which is preliminary data.</text>
</comment>
<dbReference type="PROSITE" id="PS50943">
    <property type="entry name" value="HTH_CROC1"/>
    <property type="match status" value="1"/>
</dbReference>
<sequence length="129" mass="14836">MLRNVIYALTSRSFLEYAIANGGKAMEVIEYIKQTMKEEGVTQMELGRRTGLTRQSVFDVLTRANPNFNTVRRIFNALDRDIDIRKKDGGELDIDKNSLYAVFEREAPGFGKLKAILEAMGYEFQYVRK</sequence>
<feature type="domain" description="HTH cro/C1-type" evidence="1">
    <location>
        <begin position="32"/>
        <end position="85"/>
    </location>
</feature>
<keyword evidence="3" id="KW-1185">Reference proteome</keyword>
<dbReference type="Pfam" id="PF21716">
    <property type="entry name" value="dnstrm_HI1420"/>
    <property type="match status" value="1"/>
</dbReference>
<dbReference type="Gene3D" id="1.10.260.40">
    <property type="entry name" value="lambda repressor-like DNA-binding domains"/>
    <property type="match status" value="1"/>
</dbReference>
<evidence type="ECO:0000313" key="3">
    <source>
        <dbReference type="Proteomes" id="UP001469749"/>
    </source>
</evidence>
<reference evidence="2 3" key="1">
    <citation type="submission" date="2024-03" db="EMBL/GenBank/DDBJ databases">
        <title>Human intestinal bacterial collection.</title>
        <authorList>
            <person name="Pauvert C."/>
            <person name="Hitch T.C.A."/>
            <person name="Clavel T."/>
        </authorList>
    </citation>
    <scope>NUCLEOTIDE SEQUENCE [LARGE SCALE GENOMIC DNA]</scope>
    <source>
        <strain evidence="2 3">CLA-AA-H190</strain>
    </source>
</reference>
<name>A0ABV1B7U7_9FIRM</name>
<dbReference type="InterPro" id="IPR010982">
    <property type="entry name" value="Lambda_DNA-bd_dom_sf"/>
</dbReference>